<dbReference type="Pfam" id="PF25567">
    <property type="entry name" value="TPR_SYO1"/>
    <property type="match status" value="1"/>
</dbReference>
<dbReference type="SMART" id="SM00185">
    <property type="entry name" value="ARM"/>
    <property type="match status" value="3"/>
</dbReference>
<protein>
    <recommendedName>
        <fullName evidence="3">SYO1-like TPR repeats domain-containing protein</fullName>
    </recommendedName>
</protein>
<dbReference type="InterPro" id="IPR057990">
    <property type="entry name" value="TPR_SYO1"/>
</dbReference>
<feature type="compositionally biased region" description="Basic residues" evidence="2">
    <location>
        <begin position="92"/>
        <end position="101"/>
    </location>
</feature>
<dbReference type="EMBL" id="JAFFHA010000008">
    <property type="protein sequence ID" value="KAK4651507.1"/>
    <property type="molecule type" value="Genomic_DNA"/>
</dbReference>
<sequence>MSGVTKGTSCPTLDLRISWTRVQFVWMAGDECGVEGLFSTFLPQLLLRQPSRFYLLSALSKPGKFSWDRISRYFSHKRHVITIRQFPDPKMGKARKNRVRASRADPIARASKPPSDPELAKLRESKILPILKDLKNPEAKSRTQAAGAIANIVQDARTRKLLLREQVVHIVLTETLTDNSIDSRAAGWEILKVLAEEEEADFCVHLYRLDILTAIEHAANAILDTLTSTEPVFSKLTKAQQRIVWEISSSLLALLNLLGMAREEITTAIVANQTIVRFLFRLAASESTPQEIYEETLSCLTTLSEDNLELGQAMTNDQETRCYDVLLKLASGSGPRSVMACGVLHNIFSSLQWLDHSPGKDGACDAVLIGTLTRALEHVPSASAVANGNTNQGAVVQLALEILASIGADLQETLEKGNRSQPKEEEWNGLEDKPEGDDAMDVDGASNAGDGDDEDKEDDGEDDDMDEDEEDDDDDIADLEADMEKVTGADDPFDSGDLDDLPTLGAFIQQAIPQLVRLSNIQIDGEENLAIQSNALTALNNIAWTVSCIDFSESENSNIYDAWYPAAKKIWVKAITPIVEADNADLDLATQIASLAWAIARSLGANVPLTPGQHRKFIALYQAAKNQPKPEEGKEVDPLQGLGVKCVGILGSLARDTAPIDLNREIGVFLITLLQSCEQDKTIPPADVVEAVNQIFDIYGDEATENDKEVFWKEGFHKHLEEFLPKLRALAKGIDKRAQGELRDKADEAVLNLVRFLKYKKTHAPKKGEQKKEERVLNEKAMAMR</sequence>
<evidence type="ECO:0000256" key="2">
    <source>
        <dbReference type="SAM" id="MobiDB-lite"/>
    </source>
</evidence>
<dbReference type="Gene3D" id="1.25.10.10">
    <property type="entry name" value="Leucine-rich Repeat Variant"/>
    <property type="match status" value="2"/>
</dbReference>
<dbReference type="InterPro" id="IPR052616">
    <property type="entry name" value="SYO1-like"/>
</dbReference>
<dbReference type="PANTHER" id="PTHR13347">
    <property type="entry name" value="HEAT REPEAT-CONTAINING PROTEIN 3"/>
    <property type="match status" value="1"/>
</dbReference>
<name>A0ABR0G6X6_9PEZI</name>
<gene>
    <name evidence="4" type="ORF">QC762_603070</name>
</gene>
<dbReference type="SUPFAM" id="SSF48371">
    <property type="entry name" value="ARM repeat"/>
    <property type="match status" value="1"/>
</dbReference>
<evidence type="ECO:0000313" key="5">
    <source>
        <dbReference type="Proteomes" id="UP001323405"/>
    </source>
</evidence>
<dbReference type="RefSeq" id="XP_062740482.1">
    <property type="nucleotide sequence ID" value="XM_062891995.1"/>
</dbReference>
<feature type="compositionally biased region" description="Acidic residues" evidence="2">
    <location>
        <begin position="450"/>
        <end position="474"/>
    </location>
</feature>
<dbReference type="PANTHER" id="PTHR13347:SF1">
    <property type="entry name" value="HEAT REPEAT-CONTAINING PROTEIN 3"/>
    <property type="match status" value="1"/>
</dbReference>
<feature type="compositionally biased region" description="Basic and acidic residues" evidence="2">
    <location>
        <begin position="766"/>
        <end position="778"/>
    </location>
</feature>
<feature type="region of interest" description="Disordered" evidence="2">
    <location>
        <begin position="415"/>
        <end position="474"/>
    </location>
</feature>
<comment type="similarity">
    <text evidence="1">Belongs to the nuclear import and ribosome assembly adapter family.</text>
</comment>
<feature type="domain" description="SYO1-like TPR repeats" evidence="3">
    <location>
        <begin position="530"/>
        <end position="762"/>
    </location>
</feature>
<organism evidence="4 5">
    <name type="scientific">Podospora pseudocomata</name>
    <dbReference type="NCBI Taxonomy" id="2093779"/>
    <lineage>
        <taxon>Eukaryota</taxon>
        <taxon>Fungi</taxon>
        <taxon>Dikarya</taxon>
        <taxon>Ascomycota</taxon>
        <taxon>Pezizomycotina</taxon>
        <taxon>Sordariomycetes</taxon>
        <taxon>Sordariomycetidae</taxon>
        <taxon>Sordariales</taxon>
        <taxon>Podosporaceae</taxon>
        <taxon>Podospora</taxon>
    </lineage>
</organism>
<dbReference type="InterPro" id="IPR011989">
    <property type="entry name" value="ARM-like"/>
</dbReference>
<feature type="region of interest" description="Disordered" evidence="2">
    <location>
        <begin position="764"/>
        <end position="785"/>
    </location>
</feature>
<evidence type="ECO:0000313" key="4">
    <source>
        <dbReference type="EMBL" id="KAK4651507.1"/>
    </source>
</evidence>
<comment type="caution">
    <text evidence="4">The sequence shown here is derived from an EMBL/GenBank/DDBJ whole genome shotgun (WGS) entry which is preliminary data.</text>
</comment>
<proteinExistence type="inferred from homology"/>
<accession>A0ABR0G6X6</accession>
<evidence type="ECO:0000259" key="3">
    <source>
        <dbReference type="Pfam" id="PF25567"/>
    </source>
</evidence>
<dbReference type="GeneID" id="87911902"/>
<dbReference type="Proteomes" id="UP001323405">
    <property type="component" value="Unassembled WGS sequence"/>
</dbReference>
<dbReference type="InterPro" id="IPR016024">
    <property type="entry name" value="ARM-type_fold"/>
</dbReference>
<keyword evidence="5" id="KW-1185">Reference proteome</keyword>
<feature type="compositionally biased region" description="Basic and acidic residues" evidence="2">
    <location>
        <begin position="415"/>
        <end position="433"/>
    </location>
</feature>
<dbReference type="CDD" id="cd13394">
    <property type="entry name" value="Syo1_like"/>
    <property type="match status" value="1"/>
</dbReference>
<dbReference type="InterPro" id="IPR000225">
    <property type="entry name" value="Armadillo"/>
</dbReference>
<feature type="region of interest" description="Disordered" evidence="2">
    <location>
        <begin position="92"/>
        <end position="117"/>
    </location>
</feature>
<reference evidence="4 5" key="1">
    <citation type="journal article" date="2023" name="bioRxiv">
        <title>High-quality genome assemblies of four members of thePodospora anserinaspecies complex.</title>
        <authorList>
            <person name="Ament-Velasquez S.L."/>
            <person name="Vogan A.A."/>
            <person name="Wallerman O."/>
            <person name="Hartmann F."/>
            <person name="Gautier V."/>
            <person name="Silar P."/>
            <person name="Giraud T."/>
            <person name="Johannesson H."/>
        </authorList>
    </citation>
    <scope>NUCLEOTIDE SEQUENCE [LARGE SCALE GENOMIC DNA]</scope>
    <source>
        <strain evidence="4 5">CBS 415.72m</strain>
    </source>
</reference>
<evidence type="ECO:0000256" key="1">
    <source>
        <dbReference type="ARBA" id="ARBA00049983"/>
    </source>
</evidence>